<reference evidence="3 4" key="1">
    <citation type="journal article" date="2019" name="Mol. Ecol. Resour.">
        <title>Improving Illumina assemblies with Hi-C and long reads: an example with the North African dromedary.</title>
        <authorList>
            <person name="Elbers J.P."/>
            <person name="Rogers M.F."/>
            <person name="Perelman P.L."/>
            <person name="Proskuryakova A.A."/>
            <person name="Serdyukova N.A."/>
            <person name="Johnson W.E."/>
            <person name="Horin P."/>
            <person name="Corander J."/>
            <person name="Murphy D."/>
            <person name="Burger P.A."/>
        </authorList>
    </citation>
    <scope>NUCLEOTIDE SEQUENCE [LARGE SCALE GENOMIC DNA]</scope>
    <source>
        <strain evidence="3">Drom800</strain>
        <tissue evidence="3">Blood</tissue>
    </source>
</reference>
<keyword evidence="1" id="KW-0175">Coiled coil</keyword>
<evidence type="ECO:0000256" key="2">
    <source>
        <dbReference type="SAM" id="MobiDB-lite"/>
    </source>
</evidence>
<name>A0A5N4DCN8_CAMDR</name>
<feature type="coiled-coil region" evidence="1">
    <location>
        <begin position="77"/>
        <end position="111"/>
    </location>
</feature>
<dbReference type="EMBL" id="JWIN03000013">
    <property type="protein sequence ID" value="KAB1268809.1"/>
    <property type="molecule type" value="Genomic_DNA"/>
</dbReference>
<comment type="caution">
    <text evidence="3">The sequence shown here is derived from an EMBL/GenBank/DDBJ whole genome shotgun (WGS) entry which is preliminary data.</text>
</comment>
<evidence type="ECO:0000256" key="1">
    <source>
        <dbReference type="SAM" id="Coils"/>
    </source>
</evidence>
<organism evidence="3 4">
    <name type="scientific">Camelus dromedarius</name>
    <name type="common">Dromedary</name>
    <name type="synonym">Arabian camel</name>
    <dbReference type="NCBI Taxonomy" id="9838"/>
    <lineage>
        <taxon>Eukaryota</taxon>
        <taxon>Metazoa</taxon>
        <taxon>Chordata</taxon>
        <taxon>Craniata</taxon>
        <taxon>Vertebrata</taxon>
        <taxon>Euteleostomi</taxon>
        <taxon>Mammalia</taxon>
        <taxon>Eutheria</taxon>
        <taxon>Laurasiatheria</taxon>
        <taxon>Artiodactyla</taxon>
        <taxon>Tylopoda</taxon>
        <taxon>Camelidae</taxon>
        <taxon>Camelus</taxon>
    </lineage>
</organism>
<sequence>MGLEPTVPGLPKPLPLSSQTLESSILGPGQEKGLNVQDPAQDSQPTCLPARIREIVTRNFSQPESPALLPTTEMASMLSLQEENQLLQQELSRVEDLLAQSRAERDELAIKFNAVSERVGATGG</sequence>
<evidence type="ECO:0000313" key="4">
    <source>
        <dbReference type="Proteomes" id="UP000299084"/>
    </source>
</evidence>
<dbReference type="Proteomes" id="UP000299084">
    <property type="component" value="Unassembled WGS sequence"/>
</dbReference>
<protein>
    <submittedName>
        <fullName evidence="3">Rootletin</fullName>
    </submittedName>
</protein>
<keyword evidence="4" id="KW-1185">Reference proteome</keyword>
<evidence type="ECO:0000313" key="3">
    <source>
        <dbReference type="EMBL" id="KAB1268809.1"/>
    </source>
</evidence>
<gene>
    <name evidence="3" type="primary">Rootletin</name>
    <name evidence="3" type="ORF">Cadr_000013302</name>
</gene>
<dbReference type="AlphaFoldDB" id="A0A5N4DCN8"/>
<feature type="region of interest" description="Disordered" evidence="2">
    <location>
        <begin position="1"/>
        <end position="45"/>
    </location>
</feature>
<accession>A0A5N4DCN8</accession>
<proteinExistence type="predicted"/>